<organism evidence="4 5">
    <name type="scientific">Niastella soli</name>
    <dbReference type="NCBI Taxonomy" id="2821487"/>
    <lineage>
        <taxon>Bacteria</taxon>
        <taxon>Pseudomonadati</taxon>
        <taxon>Bacteroidota</taxon>
        <taxon>Chitinophagia</taxon>
        <taxon>Chitinophagales</taxon>
        <taxon>Chitinophagaceae</taxon>
        <taxon>Niastella</taxon>
    </lineage>
</organism>
<accession>A0ABS3YNN5</accession>
<protein>
    <submittedName>
        <fullName evidence="4">Peptidylprolyl isomerase</fullName>
        <ecNumber evidence="4">5.2.1.8</ecNumber>
    </submittedName>
</protein>
<evidence type="ECO:0000256" key="2">
    <source>
        <dbReference type="SAM" id="SignalP"/>
    </source>
</evidence>
<gene>
    <name evidence="4" type="ORF">J7I42_04420</name>
</gene>
<evidence type="ECO:0000256" key="1">
    <source>
        <dbReference type="PROSITE-ProRule" id="PRU00278"/>
    </source>
</evidence>
<evidence type="ECO:0000313" key="4">
    <source>
        <dbReference type="EMBL" id="MBO9199499.1"/>
    </source>
</evidence>
<dbReference type="Proteomes" id="UP000677244">
    <property type="component" value="Unassembled WGS sequence"/>
</dbReference>
<comment type="caution">
    <text evidence="4">The sequence shown here is derived from an EMBL/GenBank/DDBJ whole genome shotgun (WGS) entry which is preliminary data.</text>
</comment>
<dbReference type="SUPFAM" id="SSF54534">
    <property type="entry name" value="FKBP-like"/>
    <property type="match status" value="2"/>
</dbReference>
<keyword evidence="1" id="KW-0697">Rotamase</keyword>
<keyword evidence="1 4" id="KW-0413">Isomerase</keyword>
<dbReference type="Gene3D" id="3.10.50.40">
    <property type="match status" value="2"/>
</dbReference>
<keyword evidence="2" id="KW-0732">Signal</keyword>
<feature type="domain" description="PpiC" evidence="3">
    <location>
        <begin position="225"/>
        <end position="328"/>
    </location>
</feature>
<dbReference type="PANTHER" id="PTHR47245:SF2">
    <property type="entry name" value="PEPTIDYL-PROLYL CIS-TRANS ISOMERASE HP_0175-RELATED"/>
    <property type="match status" value="1"/>
</dbReference>
<keyword evidence="5" id="KW-1185">Reference proteome</keyword>
<sequence length="647" mass="73862">MTVISKAALATSLIFMTAAANAQVLFTYGGKSVTKNEFLKAYNKNNSDTRPTDQTYRDYLELYIRFKLKVQAALDKKMDTLANQQAEWNSFRNQIIDGYVRDEASINELTTEAIVRGKKDIHLAHIFVAAGKNATLEDIKKAQDKINAAWDQLQKGQDFAKIAAQYSEDATVSENKGDVGYITSLVLPYELENAVYSTAVNKYSAPVRSKAGFHIFKNLGEREALGRMKVAQILLSFPPDASDAQKEVIKKRADSIYNVLNTGSDFKVLVTRYSNDNISWQAGGEMMEFGVGQYELPFENAAFALKKDGEISRPVLSSFGYHLIKRLSYKPATGDITNTPLRDDMKQRIVQTDRLEVSQKMLLKKILQVTGFKKNKVNEQHLFIFADSVLDNKRTPVFVDVTAKTPLFSFTKKTVAVKDFETYLETLRNYDNMKAGKTRAQMLQEFTEVSAFDYYRQHLEEFNKDFKYQLNEFKEGNLLFEIMQRNIWDPASTDSAGLKNYYNAHKDKYWWESSADAIILTAISAQAEEFRTKMKENYKDWQKYVNASGGQLNADSGRFELNQIPVVGRTNFTEGLITANVKNESDNSVAFAYIVKLYPNREMRGFNDARGFVINDYQVFLEEKWITDLKKKYPVKINEAELKNLPK</sequence>
<reference evidence="4 5" key="1">
    <citation type="submission" date="2021-03" db="EMBL/GenBank/DDBJ databases">
        <title>Assistant Professor.</title>
        <authorList>
            <person name="Huq M.A."/>
        </authorList>
    </citation>
    <scope>NUCLEOTIDE SEQUENCE [LARGE SCALE GENOMIC DNA]</scope>
    <source>
        <strain evidence="4 5">MAH-29</strain>
    </source>
</reference>
<dbReference type="PROSITE" id="PS50198">
    <property type="entry name" value="PPIC_PPIASE_2"/>
    <property type="match status" value="2"/>
</dbReference>
<dbReference type="InterPro" id="IPR050245">
    <property type="entry name" value="PrsA_foldase"/>
</dbReference>
<dbReference type="InterPro" id="IPR046357">
    <property type="entry name" value="PPIase_dom_sf"/>
</dbReference>
<feature type="signal peptide" evidence="2">
    <location>
        <begin position="1"/>
        <end position="22"/>
    </location>
</feature>
<evidence type="ECO:0000259" key="3">
    <source>
        <dbReference type="PROSITE" id="PS50198"/>
    </source>
</evidence>
<evidence type="ECO:0000313" key="5">
    <source>
        <dbReference type="Proteomes" id="UP000677244"/>
    </source>
</evidence>
<name>A0ABS3YNN5_9BACT</name>
<dbReference type="EC" id="5.2.1.8" evidence="4"/>
<dbReference type="Pfam" id="PF00639">
    <property type="entry name" value="Rotamase"/>
    <property type="match status" value="2"/>
</dbReference>
<proteinExistence type="predicted"/>
<dbReference type="EMBL" id="JAGHKO010000001">
    <property type="protein sequence ID" value="MBO9199499.1"/>
    <property type="molecule type" value="Genomic_DNA"/>
</dbReference>
<dbReference type="RefSeq" id="WP_209137560.1">
    <property type="nucleotide sequence ID" value="NZ_JAGHKO010000001.1"/>
</dbReference>
<feature type="chain" id="PRO_5046267391" evidence="2">
    <location>
        <begin position="23"/>
        <end position="647"/>
    </location>
</feature>
<dbReference type="InterPro" id="IPR000297">
    <property type="entry name" value="PPIase_PpiC"/>
</dbReference>
<dbReference type="PANTHER" id="PTHR47245">
    <property type="entry name" value="PEPTIDYLPROLYL ISOMERASE"/>
    <property type="match status" value="1"/>
</dbReference>
<feature type="domain" description="PpiC" evidence="3">
    <location>
        <begin position="118"/>
        <end position="220"/>
    </location>
</feature>
<dbReference type="GO" id="GO:0003755">
    <property type="term" value="F:peptidyl-prolyl cis-trans isomerase activity"/>
    <property type="evidence" value="ECO:0007669"/>
    <property type="project" value="UniProtKB-EC"/>
</dbReference>